<evidence type="ECO:0000256" key="2">
    <source>
        <dbReference type="ARBA" id="ARBA00022670"/>
    </source>
</evidence>
<dbReference type="PROSITE" id="PS51767">
    <property type="entry name" value="PEPTIDASE_A1"/>
    <property type="match status" value="1"/>
</dbReference>
<accession>A0ABR0VE29</accession>
<comment type="caution">
    <text evidence="7">The sequence shown here is derived from an EMBL/GenBank/DDBJ whole genome shotgun (WGS) entry which is preliminary data.</text>
</comment>
<dbReference type="PANTHER" id="PTHR47967">
    <property type="entry name" value="OS07G0603500 PROTEIN-RELATED"/>
    <property type="match status" value="1"/>
</dbReference>
<keyword evidence="8" id="KW-1185">Reference proteome</keyword>
<evidence type="ECO:0000256" key="5">
    <source>
        <dbReference type="ARBA" id="ARBA00023180"/>
    </source>
</evidence>
<evidence type="ECO:0000259" key="6">
    <source>
        <dbReference type="PROSITE" id="PS51767"/>
    </source>
</evidence>
<dbReference type="EMBL" id="JABTTQ020001283">
    <property type="protein sequence ID" value="KAK6132085.1"/>
    <property type="molecule type" value="Genomic_DNA"/>
</dbReference>
<name>A0ABR0VE29_REHGL</name>
<dbReference type="Pfam" id="PF14543">
    <property type="entry name" value="TAXi_N"/>
    <property type="match status" value="1"/>
</dbReference>
<dbReference type="InterPro" id="IPR033121">
    <property type="entry name" value="PEPTIDASE_A1"/>
</dbReference>
<dbReference type="InterPro" id="IPR051708">
    <property type="entry name" value="Plant_Aspart_Prot_A1"/>
</dbReference>
<keyword evidence="3" id="KW-0064">Aspartyl protease</keyword>
<evidence type="ECO:0000256" key="3">
    <source>
        <dbReference type="ARBA" id="ARBA00022750"/>
    </source>
</evidence>
<dbReference type="InterPro" id="IPR032799">
    <property type="entry name" value="TAXi_C"/>
</dbReference>
<dbReference type="InterPro" id="IPR021109">
    <property type="entry name" value="Peptidase_aspartic_dom_sf"/>
</dbReference>
<proteinExistence type="inferred from homology"/>
<keyword evidence="5" id="KW-0325">Glycoprotein</keyword>
<dbReference type="CDD" id="cd05476">
    <property type="entry name" value="pepsin_A_like_plant"/>
    <property type="match status" value="1"/>
</dbReference>
<keyword evidence="2" id="KW-0645">Protease</keyword>
<dbReference type="PANTHER" id="PTHR47967:SF123">
    <property type="entry name" value="ASPARTIC PROTEINASE NEPENTHESIN-1-LIKE"/>
    <property type="match status" value="1"/>
</dbReference>
<dbReference type="InterPro" id="IPR034161">
    <property type="entry name" value="Pepsin-like_plant"/>
</dbReference>
<reference evidence="7 8" key="1">
    <citation type="journal article" date="2021" name="Comput. Struct. Biotechnol. J.">
        <title>De novo genome assembly of the potent medicinal plant Rehmannia glutinosa using nanopore technology.</title>
        <authorList>
            <person name="Ma L."/>
            <person name="Dong C."/>
            <person name="Song C."/>
            <person name="Wang X."/>
            <person name="Zheng X."/>
            <person name="Niu Y."/>
            <person name="Chen S."/>
            <person name="Feng W."/>
        </authorList>
    </citation>
    <scope>NUCLEOTIDE SEQUENCE [LARGE SCALE GENOMIC DNA]</scope>
    <source>
        <strain evidence="7">DH-2019</strain>
    </source>
</reference>
<comment type="similarity">
    <text evidence="1">Belongs to the peptidase A1 family.</text>
</comment>
<evidence type="ECO:0000313" key="8">
    <source>
        <dbReference type="Proteomes" id="UP001318860"/>
    </source>
</evidence>
<sequence length="323" mass="36152">MKFRCRDLNPGLSGESRDYPLFDPKKSTSYKKLSTNHALARFFTRSNNDECNFNVTYESGQSSSGIASVETFTFPSSKRVPESIQGIVFGCTNNYQGQFASNTLVTGIMGMNRSPLSLIGQMGTKSVRRFSYCLSKLNSPTKSTFLRFGNDIKEKGNFQKTSFLSARNDYSVKLLNLSIGGRVLTLPRGTFSSGCVFDVGSGTTYLEMGAYNAVKNALIQHFDRFNLTRVGTDPSFPGDLCYLLQRGFRNYPGMVFHFQGANFEIGPEALFRFINDRFCLAVMGTQKRLTVLGAYQQQNVRFIYDIGNEKLLFAKEDCSQDKA</sequence>
<gene>
    <name evidence="7" type="ORF">DH2020_034151</name>
</gene>
<dbReference type="Gene3D" id="2.40.70.10">
    <property type="entry name" value="Acid Proteases"/>
    <property type="match status" value="2"/>
</dbReference>
<feature type="domain" description="Peptidase A1" evidence="6">
    <location>
        <begin position="1"/>
        <end position="314"/>
    </location>
</feature>
<dbReference type="Pfam" id="PF14541">
    <property type="entry name" value="TAXi_C"/>
    <property type="match status" value="1"/>
</dbReference>
<dbReference type="Proteomes" id="UP001318860">
    <property type="component" value="Unassembled WGS sequence"/>
</dbReference>
<organism evidence="7 8">
    <name type="scientific">Rehmannia glutinosa</name>
    <name type="common">Chinese foxglove</name>
    <dbReference type="NCBI Taxonomy" id="99300"/>
    <lineage>
        <taxon>Eukaryota</taxon>
        <taxon>Viridiplantae</taxon>
        <taxon>Streptophyta</taxon>
        <taxon>Embryophyta</taxon>
        <taxon>Tracheophyta</taxon>
        <taxon>Spermatophyta</taxon>
        <taxon>Magnoliopsida</taxon>
        <taxon>eudicotyledons</taxon>
        <taxon>Gunneridae</taxon>
        <taxon>Pentapetalae</taxon>
        <taxon>asterids</taxon>
        <taxon>lamiids</taxon>
        <taxon>Lamiales</taxon>
        <taxon>Orobanchaceae</taxon>
        <taxon>Rehmannieae</taxon>
        <taxon>Rehmannia</taxon>
    </lineage>
</organism>
<keyword evidence="4" id="KW-0378">Hydrolase</keyword>
<protein>
    <recommendedName>
        <fullName evidence="6">Peptidase A1 domain-containing protein</fullName>
    </recommendedName>
</protein>
<evidence type="ECO:0000256" key="1">
    <source>
        <dbReference type="ARBA" id="ARBA00007447"/>
    </source>
</evidence>
<dbReference type="InterPro" id="IPR032861">
    <property type="entry name" value="TAXi_N"/>
</dbReference>
<evidence type="ECO:0000313" key="7">
    <source>
        <dbReference type="EMBL" id="KAK6132085.1"/>
    </source>
</evidence>
<evidence type="ECO:0000256" key="4">
    <source>
        <dbReference type="ARBA" id="ARBA00022801"/>
    </source>
</evidence>
<dbReference type="SUPFAM" id="SSF50630">
    <property type="entry name" value="Acid proteases"/>
    <property type="match status" value="1"/>
</dbReference>